<dbReference type="PANTHER" id="PTHR45138">
    <property type="entry name" value="REGULATORY COMPONENTS OF SENSORY TRANSDUCTION SYSTEM"/>
    <property type="match status" value="1"/>
</dbReference>
<dbReference type="Gene3D" id="3.30.70.270">
    <property type="match status" value="1"/>
</dbReference>
<proteinExistence type="predicted"/>
<evidence type="ECO:0000313" key="5">
    <source>
        <dbReference type="EMBL" id="MBZ6076179.1"/>
    </source>
</evidence>
<feature type="transmembrane region" description="Helical" evidence="3">
    <location>
        <begin position="36"/>
        <end position="55"/>
    </location>
</feature>
<dbReference type="PANTHER" id="PTHR45138:SF9">
    <property type="entry name" value="DIGUANYLATE CYCLASE DGCM-RELATED"/>
    <property type="match status" value="1"/>
</dbReference>
<dbReference type="SUPFAM" id="SSF55073">
    <property type="entry name" value="Nucleotide cyclase"/>
    <property type="match status" value="1"/>
</dbReference>
<dbReference type="InterPro" id="IPR050469">
    <property type="entry name" value="Diguanylate_Cyclase"/>
</dbReference>
<feature type="transmembrane region" description="Helical" evidence="3">
    <location>
        <begin position="6"/>
        <end position="29"/>
    </location>
</feature>
<name>A0ABS7VLS1_9HYPH</name>
<feature type="transmembrane region" description="Helical" evidence="3">
    <location>
        <begin position="149"/>
        <end position="176"/>
    </location>
</feature>
<keyword evidence="3" id="KW-1133">Transmembrane helix</keyword>
<feature type="transmembrane region" description="Helical" evidence="3">
    <location>
        <begin position="61"/>
        <end position="81"/>
    </location>
</feature>
<dbReference type="RefSeq" id="WP_224312485.1">
    <property type="nucleotide sequence ID" value="NZ_JAIRBM010000004.1"/>
</dbReference>
<keyword evidence="6" id="KW-1185">Reference proteome</keyword>
<dbReference type="EC" id="2.7.7.65" evidence="1"/>
<dbReference type="NCBIfam" id="TIGR00254">
    <property type="entry name" value="GGDEF"/>
    <property type="match status" value="1"/>
</dbReference>
<keyword evidence="3" id="KW-0472">Membrane</keyword>
<feature type="transmembrane region" description="Helical" evidence="3">
    <location>
        <begin position="188"/>
        <end position="207"/>
    </location>
</feature>
<feature type="domain" description="GGDEF" evidence="4">
    <location>
        <begin position="248"/>
        <end position="377"/>
    </location>
</feature>
<evidence type="ECO:0000313" key="6">
    <source>
        <dbReference type="Proteomes" id="UP000704176"/>
    </source>
</evidence>
<evidence type="ECO:0000256" key="1">
    <source>
        <dbReference type="ARBA" id="ARBA00012528"/>
    </source>
</evidence>
<dbReference type="PROSITE" id="PS50887">
    <property type="entry name" value="GGDEF"/>
    <property type="match status" value="1"/>
</dbReference>
<reference evidence="5 6" key="1">
    <citation type="submission" date="2021-09" db="EMBL/GenBank/DDBJ databases">
        <title>The complete genome sequence of a new microorganism.</title>
        <authorList>
            <person name="Zi Z."/>
        </authorList>
    </citation>
    <scope>NUCLEOTIDE SEQUENCE [LARGE SCALE GENOMIC DNA]</scope>
    <source>
        <strain evidence="5 6">WGZ8</strain>
    </source>
</reference>
<dbReference type="Pfam" id="PF00990">
    <property type="entry name" value="GGDEF"/>
    <property type="match status" value="1"/>
</dbReference>
<dbReference type="InterPro" id="IPR000160">
    <property type="entry name" value="GGDEF_dom"/>
</dbReference>
<organism evidence="5 6">
    <name type="scientific">Microvirga puerhi</name>
    <dbReference type="NCBI Taxonomy" id="2876078"/>
    <lineage>
        <taxon>Bacteria</taxon>
        <taxon>Pseudomonadati</taxon>
        <taxon>Pseudomonadota</taxon>
        <taxon>Alphaproteobacteria</taxon>
        <taxon>Hyphomicrobiales</taxon>
        <taxon>Methylobacteriaceae</taxon>
        <taxon>Microvirga</taxon>
    </lineage>
</organism>
<protein>
    <recommendedName>
        <fullName evidence="1">diguanylate cyclase</fullName>
        <ecNumber evidence="1">2.7.7.65</ecNumber>
    </recommendedName>
</protein>
<dbReference type="EMBL" id="JAIRBM010000004">
    <property type="protein sequence ID" value="MBZ6076179.1"/>
    <property type="molecule type" value="Genomic_DNA"/>
</dbReference>
<comment type="catalytic activity">
    <reaction evidence="2">
        <text>2 GTP = 3',3'-c-di-GMP + 2 diphosphate</text>
        <dbReference type="Rhea" id="RHEA:24898"/>
        <dbReference type="ChEBI" id="CHEBI:33019"/>
        <dbReference type="ChEBI" id="CHEBI:37565"/>
        <dbReference type="ChEBI" id="CHEBI:58805"/>
        <dbReference type="EC" id="2.7.7.65"/>
    </reaction>
</comment>
<comment type="caution">
    <text evidence="5">The sequence shown here is derived from an EMBL/GenBank/DDBJ whole genome shotgun (WGS) entry which is preliminary data.</text>
</comment>
<dbReference type="InterPro" id="IPR043128">
    <property type="entry name" value="Rev_trsase/Diguanyl_cyclase"/>
</dbReference>
<feature type="transmembrane region" description="Helical" evidence="3">
    <location>
        <begin position="116"/>
        <end position="137"/>
    </location>
</feature>
<dbReference type="CDD" id="cd01949">
    <property type="entry name" value="GGDEF"/>
    <property type="match status" value="1"/>
</dbReference>
<dbReference type="InterPro" id="IPR029787">
    <property type="entry name" value="Nucleotide_cyclase"/>
</dbReference>
<dbReference type="Proteomes" id="UP000704176">
    <property type="component" value="Unassembled WGS sequence"/>
</dbReference>
<sequence length="382" mass="41381">MRLDPITLGLAFLLLSGVLGLLLLFSWILNRNVQALAWWGAAYCLVPFGMGMITLSLAPPSLVILLGSNAVMALVNGIVYAGCRVFNERPRPLVASLLGVTVWIILFPIIKDSFPARLLVACLIAGSYTFLSAWELWRHARYRLVSQRLAIILLLLLTAFYVLRSTLGFVSTGVGLVDALALRWSSNLGLLLLLFIPALAFVFLSMAKEKVEYEHKQAALVDPLTGIPNRRAFLRNASELLRRQGGGRPAACLLFDLDNFKQINDSHGHDIGDHILTVFGKVLAAHLPEGSFGRMGGEEFAAVVPLARRQVEELAEEIRQSFAADAKMALGQQVAATVSIGCAAAADATVHQLIQDADRALYRAKAAGRDAVVVADARSCPA</sequence>
<keyword evidence="3" id="KW-0812">Transmembrane</keyword>
<dbReference type="SMART" id="SM00267">
    <property type="entry name" value="GGDEF"/>
    <property type="match status" value="1"/>
</dbReference>
<evidence type="ECO:0000256" key="3">
    <source>
        <dbReference type="SAM" id="Phobius"/>
    </source>
</evidence>
<gene>
    <name evidence="5" type="ORF">K9B37_07725</name>
</gene>
<evidence type="ECO:0000256" key="2">
    <source>
        <dbReference type="ARBA" id="ARBA00034247"/>
    </source>
</evidence>
<feature type="transmembrane region" description="Helical" evidence="3">
    <location>
        <begin position="93"/>
        <end position="110"/>
    </location>
</feature>
<accession>A0ABS7VLS1</accession>
<evidence type="ECO:0000259" key="4">
    <source>
        <dbReference type="PROSITE" id="PS50887"/>
    </source>
</evidence>